<keyword evidence="3" id="KW-0597">Phosphoprotein</keyword>
<gene>
    <name evidence="13" type="ORF">AS594_29435</name>
</gene>
<dbReference type="PROSITE" id="PS50075">
    <property type="entry name" value="CARRIER"/>
    <property type="match status" value="2"/>
</dbReference>
<dbReference type="InterPro" id="IPR016036">
    <property type="entry name" value="Malonyl_transacylase_ACP-bd"/>
</dbReference>
<dbReference type="Gene3D" id="3.30.70.3290">
    <property type="match status" value="2"/>
</dbReference>
<keyword evidence="7" id="KW-0012">Acyltransferase</keyword>
<dbReference type="Pfam" id="PF14765">
    <property type="entry name" value="PS-DH"/>
    <property type="match status" value="1"/>
</dbReference>
<dbReference type="InterPro" id="IPR013968">
    <property type="entry name" value="PKS_KR"/>
</dbReference>
<dbReference type="Pfam" id="PF02801">
    <property type="entry name" value="Ketoacyl-synt_C"/>
    <property type="match status" value="2"/>
</dbReference>
<dbReference type="Pfam" id="PF00550">
    <property type="entry name" value="PP-binding"/>
    <property type="match status" value="2"/>
</dbReference>
<feature type="active site" description="Proton donor; for dehydratase activity" evidence="8">
    <location>
        <position position="2362"/>
    </location>
</feature>
<dbReference type="SUPFAM" id="SSF47336">
    <property type="entry name" value="ACP-like"/>
    <property type="match status" value="2"/>
</dbReference>
<evidence type="ECO:0000313" key="13">
    <source>
        <dbReference type="EMBL" id="OEJ27999.1"/>
    </source>
</evidence>
<protein>
    <recommendedName>
        <fullName evidence="15">Polyketide synthase</fullName>
    </recommendedName>
</protein>
<dbReference type="SMART" id="SM01294">
    <property type="entry name" value="PKS_PP_betabranch"/>
    <property type="match status" value="2"/>
</dbReference>
<evidence type="ECO:0000259" key="11">
    <source>
        <dbReference type="PROSITE" id="PS52004"/>
    </source>
</evidence>
<dbReference type="GO" id="GO:0033068">
    <property type="term" value="P:macrolide biosynthetic process"/>
    <property type="evidence" value="ECO:0007669"/>
    <property type="project" value="UniProtKB-ARBA"/>
</dbReference>
<feature type="domain" description="Carrier" evidence="10">
    <location>
        <begin position="2952"/>
        <end position="3029"/>
    </location>
</feature>
<reference evidence="13 14" key="1">
    <citation type="submission" date="2016-08" db="EMBL/GenBank/DDBJ databases">
        <title>Complete genome sequence of Streptomyces agglomeratus strain 6-3-2, a novel anti-MRSA actinomycete isolated from Wuli of Tebit, China.</title>
        <authorList>
            <person name="Chen X."/>
        </authorList>
    </citation>
    <scope>NUCLEOTIDE SEQUENCE [LARGE SCALE GENOMIC DNA]</scope>
    <source>
        <strain evidence="13 14">6-3-2</strain>
    </source>
</reference>
<dbReference type="SMART" id="SM00822">
    <property type="entry name" value="PKS_KR"/>
    <property type="match status" value="2"/>
</dbReference>
<evidence type="ECO:0000256" key="7">
    <source>
        <dbReference type="ARBA" id="ARBA00023315"/>
    </source>
</evidence>
<dbReference type="SUPFAM" id="SSF51735">
    <property type="entry name" value="NAD(P)-binding Rossmann-fold domains"/>
    <property type="match status" value="4"/>
</dbReference>
<dbReference type="Gene3D" id="3.40.47.10">
    <property type="match status" value="2"/>
</dbReference>
<feature type="region of interest" description="N-terminal hotdog fold" evidence="8">
    <location>
        <begin position="2158"/>
        <end position="2281"/>
    </location>
</feature>
<keyword evidence="4" id="KW-0808">Transferase</keyword>
<keyword evidence="6" id="KW-0511">Multifunctional enzyme</keyword>
<dbReference type="Gene3D" id="1.10.1200.10">
    <property type="entry name" value="ACP-like"/>
    <property type="match status" value="2"/>
</dbReference>
<dbReference type="SMART" id="SM00826">
    <property type="entry name" value="PKS_DH"/>
    <property type="match status" value="1"/>
</dbReference>
<dbReference type="CDD" id="cd00833">
    <property type="entry name" value="PKS"/>
    <property type="match status" value="2"/>
</dbReference>
<name>A0A1E5PEN8_9ACTN</name>
<dbReference type="Pfam" id="PF16197">
    <property type="entry name" value="KAsynt_C_assoc"/>
    <property type="match status" value="2"/>
</dbReference>
<keyword evidence="5" id="KW-0045">Antibiotic biosynthesis</keyword>
<dbReference type="Gene3D" id="3.40.50.720">
    <property type="entry name" value="NAD(P)-binding Rossmann-like Domain"/>
    <property type="match status" value="2"/>
</dbReference>
<dbReference type="InterPro" id="IPR049552">
    <property type="entry name" value="PKS_DH_N"/>
</dbReference>
<dbReference type="InterPro" id="IPR006162">
    <property type="entry name" value="Ppantetheine_attach_site"/>
</dbReference>
<feature type="compositionally biased region" description="Low complexity" evidence="9">
    <location>
        <begin position="584"/>
        <end position="617"/>
    </location>
</feature>
<dbReference type="FunFam" id="3.40.47.10:FF:000019">
    <property type="entry name" value="Polyketide synthase type I"/>
    <property type="match status" value="2"/>
</dbReference>
<feature type="region of interest" description="Disordered" evidence="9">
    <location>
        <begin position="1220"/>
        <end position="1254"/>
    </location>
</feature>
<dbReference type="GO" id="GO:0005886">
    <property type="term" value="C:plasma membrane"/>
    <property type="evidence" value="ECO:0007669"/>
    <property type="project" value="TreeGrafter"/>
</dbReference>
<dbReference type="GO" id="GO:0005737">
    <property type="term" value="C:cytoplasm"/>
    <property type="evidence" value="ECO:0007669"/>
    <property type="project" value="TreeGrafter"/>
</dbReference>
<feature type="domain" description="PKS/mFAS DH" evidence="12">
    <location>
        <begin position="2158"/>
        <end position="2455"/>
    </location>
</feature>
<dbReference type="InterPro" id="IPR001227">
    <property type="entry name" value="Ac_transferase_dom_sf"/>
</dbReference>
<dbReference type="Proteomes" id="UP000095759">
    <property type="component" value="Unassembled WGS sequence"/>
</dbReference>
<dbReference type="PROSITE" id="PS00606">
    <property type="entry name" value="KS3_1"/>
    <property type="match status" value="2"/>
</dbReference>
<feature type="domain" description="Ketosynthase family 3 (KS3)" evidence="11">
    <location>
        <begin position="1269"/>
        <end position="1688"/>
    </location>
</feature>
<dbReference type="Pfam" id="PF21089">
    <property type="entry name" value="PKS_DH_N"/>
    <property type="match status" value="1"/>
</dbReference>
<proteinExistence type="predicted"/>
<evidence type="ECO:0000256" key="3">
    <source>
        <dbReference type="ARBA" id="ARBA00022553"/>
    </source>
</evidence>
<dbReference type="InterPro" id="IPR032821">
    <property type="entry name" value="PKS_assoc"/>
</dbReference>
<dbReference type="InterPro" id="IPR020841">
    <property type="entry name" value="PKS_Beta-ketoAc_synthase_dom"/>
</dbReference>
<feature type="active site" description="Proton acceptor; for dehydratase activity" evidence="8">
    <location>
        <position position="2190"/>
    </location>
</feature>
<dbReference type="InterPro" id="IPR050091">
    <property type="entry name" value="PKS_NRPS_Biosynth_Enz"/>
</dbReference>
<feature type="compositionally biased region" description="Low complexity" evidence="9">
    <location>
        <begin position="1693"/>
        <end position="1715"/>
    </location>
</feature>
<evidence type="ECO:0000259" key="10">
    <source>
        <dbReference type="PROSITE" id="PS50075"/>
    </source>
</evidence>
<dbReference type="InterPro" id="IPR018201">
    <property type="entry name" value="Ketoacyl_synth_AS"/>
</dbReference>
<dbReference type="InterPro" id="IPR014030">
    <property type="entry name" value="Ketoacyl_synth_N"/>
</dbReference>
<dbReference type="EMBL" id="MEHJ01000001">
    <property type="protein sequence ID" value="OEJ27999.1"/>
    <property type="molecule type" value="Genomic_DNA"/>
</dbReference>
<dbReference type="GO" id="GO:0006633">
    <property type="term" value="P:fatty acid biosynthetic process"/>
    <property type="evidence" value="ECO:0007669"/>
    <property type="project" value="InterPro"/>
</dbReference>
<dbReference type="SMART" id="SM00825">
    <property type="entry name" value="PKS_KS"/>
    <property type="match status" value="2"/>
</dbReference>
<dbReference type="SUPFAM" id="SSF55048">
    <property type="entry name" value="Probable ACP-binding domain of malonyl-CoA ACP transacylase"/>
    <property type="match status" value="1"/>
</dbReference>
<feature type="compositionally biased region" description="Low complexity" evidence="9">
    <location>
        <begin position="2144"/>
        <end position="2160"/>
    </location>
</feature>
<dbReference type="PROSITE" id="PS52019">
    <property type="entry name" value="PKS_MFAS_DH"/>
    <property type="match status" value="1"/>
</dbReference>
<dbReference type="InterPro" id="IPR049551">
    <property type="entry name" value="PKS_DH_C"/>
</dbReference>
<dbReference type="OrthoDB" id="9778690at2"/>
<dbReference type="InterPro" id="IPR042104">
    <property type="entry name" value="PKS_dehydratase_sf"/>
</dbReference>
<accession>A0A1E5PEN8</accession>
<dbReference type="InterPro" id="IPR057326">
    <property type="entry name" value="KR_dom"/>
</dbReference>
<dbReference type="SMART" id="SM00827">
    <property type="entry name" value="PKS_AT"/>
    <property type="match status" value="1"/>
</dbReference>
<feature type="compositionally biased region" description="Low complexity" evidence="9">
    <location>
        <begin position="3055"/>
        <end position="3066"/>
    </location>
</feature>
<dbReference type="InterPro" id="IPR020806">
    <property type="entry name" value="PKS_PP-bd"/>
</dbReference>
<evidence type="ECO:0000256" key="9">
    <source>
        <dbReference type="SAM" id="MobiDB-lite"/>
    </source>
</evidence>
<dbReference type="Pfam" id="PF08659">
    <property type="entry name" value="KR"/>
    <property type="match status" value="2"/>
</dbReference>
<dbReference type="STRING" id="285458.BGM19_07390"/>
<dbReference type="InterPro" id="IPR014043">
    <property type="entry name" value="Acyl_transferase_dom"/>
</dbReference>
<dbReference type="InterPro" id="IPR009081">
    <property type="entry name" value="PP-bd_ACP"/>
</dbReference>
<dbReference type="Gene3D" id="3.40.366.10">
    <property type="entry name" value="Malonyl-Coenzyme A Acyl Carrier Protein, domain 2"/>
    <property type="match status" value="1"/>
</dbReference>
<dbReference type="InterPro" id="IPR014031">
    <property type="entry name" value="Ketoacyl_synth_C"/>
</dbReference>
<comment type="pathway">
    <text evidence="1">Antibiotic biosynthesis.</text>
</comment>
<keyword evidence="14" id="KW-1185">Reference proteome</keyword>
<dbReference type="Pfam" id="PF00698">
    <property type="entry name" value="Acyl_transf_1"/>
    <property type="match status" value="1"/>
</dbReference>
<dbReference type="GO" id="GO:0004312">
    <property type="term" value="F:fatty acid synthase activity"/>
    <property type="evidence" value="ECO:0007669"/>
    <property type="project" value="TreeGrafter"/>
</dbReference>
<evidence type="ECO:0000256" key="2">
    <source>
        <dbReference type="ARBA" id="ARBA00022450"/>
    </source>
</evidence>
<dbReference type="PANTHER" id="PTHR43775:SF51">
    <property type="entry name" value="INACTIVE PHENOLPHTHIOCEROL SYNTHESIS POLYKETIDE SYNTHASE TYPE I PKS1-RELATED"/>
    <property type="match status" value="1"/>
</dbReference>
<feature type="region of interest" description="C-terminal hotdog fold" evidence="8">
    <location>
        <begin position="2301"/>
        <end position="2455"/>
    </location>
</feature>
<dbReference type="PROSITE" id="PS00012">
    <property type="entry name" value="PHOSPHOPANTETHEINE"/>
    <property type="match status" value="2"/>
</dbReference>
<feature type="region of interest" description="Disordered" evidence="9">
    <location>
        <begin position="1688"/>
        <end position="1717"/>
    </location>
</feature>
<dbReference type="GO" id="GO:0004315">
    <property type="term" value="F:3-oxoacyl-[acyl-carrier-protein] synthase activity"/>
    <property type="evidence" value="ECO:0007669"/>
    <property type="project" value="InterPro"/>
</dbReference>
<feature type="region of interest" description="Disordered" evidence="9">
    <location>
        <begin position="3038"/>
        <end position="3075"/>
    </location>
</feature>
<dbReference type="Gene3D" id="3.10.129.110">
    <property type="entry name" value="Polyketide synthase dehydratase"/>
    <property type="match status" value="1"/>
</dbReference>
<dbReference type="GO" id="GO:0071770">
    <property type="term" value="P:DIM/DIP cell wall layer assembly"/>
    <property type="evidence" value="ECO:0007669"/>
    <property type="project" value="TreeGrafter"/>
</dbReference>
<evidence type="ECO:0000256" key="6">
    <source>
        <dbReference type="ARBA" id="ARBA00023268"/>
    </source>
</evidence>
<feature type="domain" description="Ketosynthase family 3 (KS3)" evidence="11">
    <location>
        <begin position="35"/>
        <end position="448"/>
    </location>
</feature>
<dbReference type="PANTHER" id="PTHR43775">
    <property type="entry name" value="FATTY ACID SYNTHASE"/>
    <property type="match status" value="1"/>
</dbReference>
<dbReference type="InterPro" id="IPR036291">
    <property type="entry name" value="NAD(P)-bd_dom_sf"/>
</dbReference>
<evidence type="ECO:0000259" key="12">
    <source>
        <dbReference type="PROSITE" id="PS52019"/>
    </source>
</evidence>
<dbReference type="GO" id="GO:0031177">
    <property type="term" value="F:phosphopantetheine binding"/>
    <property type="evidence" value="ECO:0007669"/>
    <property type="project" value="InterPro"/>
</dbReference>
<dbReference type="InterPro" id="IPR049900">
    <property type="entry name" value="PKS_mFAS_DH"/>
</dbReference>
<sequence>MEETTAPDGNRQTPLTRALATIRTLRQRIDEQEGNQPVAVVGVGLRLPGGIDDLDGYWDMLAAGRDLVRPLPRERKGPFAAEWEELPQRGGFLDEVLDFDAAFFGISPREARHLDPQHRLLLEVTWEAMENAGLPAERISGSQTGLYLGIMWQDYREWLAGEPDAYWTTGNGHNFAAGRIAHALGLNGPAMAVDTACSSSLVAVHLAAQALRRGDCEVAFAAGANLIMSPRSMRLVQETRSLAPDGLCKAFDARANGFVRGEGCGAVVLKRLDHALRDGDRVHAVIHGTAVNQDGRSGGFTAPNVLSQVSLVEKALAESGLEPSDIGYIETHGTGTALGDPIEMEALATALGRRNGGAPLAVGAVKTNFGHLESAAGIAGLAKAMLCLRHRKAPPLVHFRTLNPRIDLSGTAMTVPGTLTDWAPGSGRYAGVSSFGMSGTNAHVIIGAAPEDTGRDASGDEPRARAEGFEISAKTPEALRALAARFAERAAALDPADYPAFAYSAGAGRTRHEFRARIGCADPQSAARALRALAAGTPGAEVTLADTARTDAGPDGSLPRRVIDLPAYPWQRSRHVPERLPGEAAVSPSATAAASASPAPTPSTGTDTGAPGTADGSRPIAHRTVWRALAPSAPVPAPALILAGDDEELLETLVREAASRGLRGTVLSPVAPPSAAGWESAGLPAGPAHWRTFWAGHEAAGPVALLLAMRAEPVPGGRPEAAGAGGEGRDAAGDPVDPVTHGAALCAAVTTAVAAAAEHGGANRRAFVVTRAAVRTSDGDHTVATGHGLLHGLAPVLGLELGTVWGGVVDLPLAPAGDDFGALLGFVGGQCDPAAPGIEDLAAIRDGRVMAARLTGTSGYTAELTVREDATYVVTGGLGAVGRELVTELVRRGARNLLLIGRRPHRELGPEAVALLEKLSGLTRRTVYRDGGCDTPGALEEACAALADMPPVRGVLHAAGTLRRTPAARTGAEEFAAALSGKAAGAWWLHLASRAWPLDFFVLVSSVSALWGTEGCAAYSAANGALDTLAAHRRSLGLPAVSIAYGPWALGDEGMADTGLRERSARLGVGSLTADEGRAALTGLAPGDDGRLVACPLDLPRLRQVMSGLRPRGLFGDQPETAPSAGTARSVIDGLPARARPAAARAEVTRLLAAQLGHADSAAVREDVGFFDLGLDSIMAVDLTVRLAESFGTTVQVADVFDHPTVTQLAAFLLSVPATTGTSPSEGAAPPRPAGAPAAPVLPPPADGVAGQNTTAGAAAGAAAAEAVPEPIAIVGMAGRFPGADSAEELWELLRDGRDGVTSVPRDRWDTSVIGPQTVTTDQGGFLRDIDRFDAGFFSVPAREAENLDPQQRLLLESAWHALEDGGIDPRSLRNSRTGVFVGISYGDYARLLAQGGLEQVDAYYSTGTALNAAAGRIAYTLGLNGPAVAVDTACSSSLVALHLAVGSLRSGESDAVLAGGVNVMLDPASWAAVSQAHMLSPDGRCRTFSADANGFVRSEGCGVLVLKRLSDARRDGDRVLAVVRGSAVNQDGASSGLTAPSGRAQESMLEAALAQAGTAGSEVSFLEAHGTGTALGDPVELGAAWRVLGPGRKPGEPLYVGSVKSNIGHCESAAGMAAVIKTVLALQHDVIPANLHFREPNPHVDWPEMNVRVVDTATAWRRGDRPRVAGVSGFGFTGTNAHLVLSDPPSTPATGPTTGPTTGLTTAPATAGAARPQPVTRLLPLSAPDPEGLERLTAAWSRRLEGATGEELDALAATAGPGRAHFPYRRALLGATPEQLSAQLSAPTGAATRAPRIAFLFSGQGSQYFGMGRELYESEPVFREMFDRCDRILAPSLGASLTELMYYGDDRTAINETRVTQPALVTLETALAALWESWGVRPAVVMGHSVGETAAAMHAGVMDLPTGLGLIAHRARLMQDTERGAMLAVVATEEDVTGWAEEAGLDVAAVNGPMSSVVSGAPDAIDALAARLKDKGVRARRLSVSHAFHSRLLDPALAEFDTVLAPMDFQEPSLPVVSNVTGRLAEPGEYDAGYWRRHARRPVRFLDGARQLGSLDIDICLEIGPDRTLVNLVKGAELDRTPGLASSLRRGTGDRAALLGAVQTLYLAGQDINWNRVTPRHTGPRGDAPRYPFARTRHWTTARRGAGAGAPVPAAQGPAWGTELRSPALSGRVWATERSTDYPAHLTDHRLYGTVSVPGASQTATVLSALGTGGTPVTLEDLHFPRALVLREGERYALQIVEEAREERARTVSVQSLLDEERGRWQEHLAARIVDAGPREDTGRGALLPPDPAAFAASADRHLSGADFYTHLRSLGYHLGPSFRWIRDAYIRGDEALIRFTEPEEMSESPDGYEIHPGLLDSCLQSAVAFAVSGDPVTEEEGLAIPFAIARLSFPRRPVPGQELWGHVRAVRHDRQDDGLLQVESADLHMFDGGGTVLAVDDFRFRRAPRSLLERSLREGSQHTYDLTWTAPKPPEPTGNDGVTRRRIALLGAGTATGDAVRAACEALGHEVESVREDAAGAPHADLVVDARFVQVPAGTEGPSGALASAVALTAGLRAADRRVPYAVLGAMGDGTATPGDTCGVREALWGLLTSLEAEQDDRRLLRVGLATGWDPSVLAAALTRAVDEGVPETRLAVGADGVRVARLVPYDTEAPAADGGADADGAGGRAAGTGGAALITGGLGALGLSAAAFLARRGVTAITLVARSAPDAAARAVIGELTDRGVRVSTVRGDVTDPEACREAVERAGLDAPLRTVLHLAGATDDQAFDHLGADSFDTVFAAKAGGAANLARALEGHDLDAFVFFSSASVVLGSAGQANYAAANGYLDGLAMSLRARGVPATSVNWGPWVPGGKGGMAASAAAGRAMERQGLRPLTDEEAEEALRAVLSGAAGPRLVAVAMDREQYAARLEGHPRAALLQALAPRSPRAAGSAPARGWLARQLTGLSHEDLTDRLREAVRTMAGDVMGDHSAVVDDLGFTETGLDSIMVIDLRTRLSHALDADLPATVALDHPTVVQLVAHVAGLLFPAAESAESAEPTVFGRPAEPPTAPRPAETTEPAEPAQLAGARPTAAATDLGELSFEELVQAVQADVVTEK</sequence>
<dbReference type="InterPro" id="IPR036736">
    <property type="entry name" value="ACP-like_sf"/>
</dbReference>
<evidence type="ECO:0000256" key="4">
    <source>
        <dbReference type="ARBA" id="ARBA00022679"/>
    </source>
</evidence>
<evidence type="ECO:0000313" key="14">
    <source>
        <dbReference type="Proteomes" id="UP000095759"/>
    </source>
</evidence>
<keyword evidence="2" id="KW-0596">Phosphopantetheine</keyword>
<dbReference type="InterPro" id="IPR020807">
    <property type="entry name" value="PKS_DH"/>
</dbReference>
<organism evidence="13 14">
    <name type="scientific">Streptomyces agglomeratus</name>
    <dbReference type="NCBI Taxonomy" id="285458"/>
    <lineage>
        <taxon>Bacteria</taxon>
        <taxon>Bacillati</taxon>
        <taxon>Actinomycetota</taxon>
        <taxon>Actinomycetes</taxon>
        <taxon>Kitasatosporales</taxon>
        <taxon>Streptomycetaceae</taxon>
        <taxon>Streptomyces</taxon>
    </lineage>
</organism>
<dbReference type="RefSeq" id="WP_069935491.1">
    <property type="nucleotide sequence ID" value="NZ_MEHJ01000001.1"/>
</dbReference>
<dbReference type="InterPro" id="IPR016039">
    <property type="entry name" value="Thiolase-like"/>
</dbReference>
<evidence type="ECO:0008006" key="15">
    <source>
        <dbReference type="Google" id="ProtNLM"/>
    </source>
</evidence>
<feature type="region of interest" description="Disordered" evidence="9">
    <location>
        <begin position="581"/>
        <end position="618"/>
    </location>
</feature>
<dbReference type="SUPFAM" id="SSF53901">
    <property type="entry name" value="Thiolase-like"/>
    <property type="match status" value="2"/>
</dbReference>
<dbReference type="SMART" id="SM00823">
    <property type="entry name" value="PKS_PP"/>
    <property type="match status" value="2"/>
</dbReference>
<dbReference type="PROSITE" id="PS52004">
    <property type="entry name" value="KS3_2"/>
    <property type="match status" value="2"/>
</dbReference>
<dbReference type="Pfam" id="PF00109">
    <property type="entry name" value="ketoacyl-synt"/>
    <property type="match status" value="2"/>
</dbReference>
<feature type="domain" description="Carrier" evidence="10">
    <location>
        <begin position="1142"/>
        <end position="1217"/>
    </location>
</feature>
<feature type="region of interest" description="Disordered" evidence="9">
    <location>
        <begin position="2144"/>
        <end position="2163"/>
    </location>
</feature>
<feature type="compositionally biased region" description="Pro residues" evidence="9">
    <location>
        <begin position="1230"/>
        <end position="1246"/>
    </location>
</feature>
<dbReference type="CDD" id="cd05274">
    <property type="entry name" value="KR_FAS_SDR_x"/>
    <property type="match status" value="1"/>
</dbReference>
<evidence type="ECO:0000256" key="8">
    <source>
        <dbReference type="PROSITE-ProRule" id="PRU01363"/>
    </source>
</evidence>
<dbReference type="InterPro" id="IPR016035">
    <property type="entry name" value="Acyl_Trfase/lysoPLipase"/>
</dbReference>
<evidence type="ECO:0000256" key="5">
    <source>
        <dbReference type="ARBA" id="ARBA00023194"/>
    </source>
</evidence>
<evidence type="ECO:0000256" key="1">
    <source>
        <dbReference type="ARBA" id="ARBA00004792"/>
    </source>
</evidence>
<dbReference type="SUPFAM" id="SSF52151">
    <property type="entry name" value="FabD/lysophospholipase-like"/>
    <property type="match status" value="1"/>
</dbReference>
<comment type="caution">
    <text evidence="13">The sequence shown here is derived from an EMBL/GenBank/DDBJ whole genome shotgun (WGS) entry which is preliminary data.</text>
</comment>